<accession>A0A1Y1V1Q2</accession>
<evidence type="ECO:0000256" key="1">
    <source>
        <dbReference type="SAM" id="Phobius"/>
    </source>
</evidence>
<evidence type="ECO:0000313" key="3">
    <source>
        <dbReference type="Proteomes" id="UP000193719"/>
    </source>
</evidence>
<protein>
    <submittedName>
        <fullName evidence="2">Uncharacterized protein</fullName>
    </submittedName>
</protein>
<proteinExistence type="predicted"/>
<dbReference type="Proteomes" id="UP000193719">
    <property type="component" value="Unassembled WGS sequence"/>
</dbReference>
<keyword evidence="1" id="KW-1133">Transmembrane helix</keyword>
<feature type="transmembrane region" description="Helical" evidence="1">
    <location>
        <begin position="106"/>
        <end position="126"/>
    </location>
</feature>
<organism evidence="2 3">
    <name type="scientific">Piromyces finnis</name>
    <dbReference type="NCBI Taxonomy" id="1754191"/>
    <lineage>
        <taxon>Eukaryota</taxon>
        <taxon>Fungi</taxon>
        <taxon>Fungi incertae sedis</taxon>
        <taxon>Chytridiomycota</taxon>
        <taxon>Chytridiomycota incertae sedis</taxon>
        <taxon>Neocallimastigomycetes</taxon>
        <taxon>Neocallimastigales</taxon>
        <taxon>Neocallimastigaceae</taxon>
        <taxon>Piromyces</taxon>
    </lineage>
</organism>
<dbReference type="AlphaFoldDB" id="A0A1Y1V1Q2"/>
<reference evidence="2 3" key="2">
    <citation type="submission" date="2016-08" db="EMBL/GenBank/DDBJ databases">
        <title>Pervasive Adenine N6-methylation of Active Genes in Fungi.</title>
        <authorList>
            <consortium name="DOE Joint Genome Institute"/>
            <person name="Mondo S.J."/>
            <person name="Dannebaum R.O."/>
            <person name="Kuo R.C."/>
            <person name="Labutti K."/>
            <person name="Haridas S."/>
            <person name="Kuo A."/>
            <person name="Salamov A."/>
            <person name="Ahrendt S.R."/>
            <person name="Lipzen A."/>
            <person name="Sullivan W."/>
            <person name="Andreopoulos W.B."/>
            <person name="Clum A."/>
            <person name="Lindquist E."/>
            <person name="Daum C."/>
            <person name="Ramamoorthy G.K."/>
            <person name="Gryganskyi A."/>
            <person name="Culley D."/>
            <person name="Magnuson J.K."/>
            <person name="James T.Y."/>
            <person name="O'Malley M.A."/>
            <person name="Stajich J.E."/>
            <person name="Spatafora J.W."/>
            <person name="Visel A."/>
            <person name="Grigoriev I.V."/>
        </authorList>
    </citation>
    <scope>NUCLEOTIDE SEQUENCE [LARGE SCALE GENOMIC DNA]</scope>
    <source>
        <strain evidence="3">finn</strain>
    </source>
</reference>
<dbReference type="EMBL" id="MCFH01000041">
    <property type="protein sequence ID" value="ORX45190.1"/>
    <property type="molecule type" value="Genomic_DNA"/>
</dbReference>
<gene>
    <name evidence="2" type="ORF">BCR36DRAFT_406095</name>
</gene>
<feature type="transmembrane region" description="Helical" evidence="1">
    <location>
        <begin position="61"/>
        <end position="86"/>
    </location>
</feature>
<name>A0A1Y1V1Q2_9FUNG</name>
<dbReference type="PANTHER" id="PTHR38421">
    <property type="entry name" value="TRANSMEMBRANE PROTEIN USGS"/>
    <property type="match status" value="1"/>
</dbReference>
<sequence length="331" mass="38664">MLFKKKSKIEENVLPPPPPPYTPIEYKWNIKTIFLGFFLGLEGVKNTLIHEKTRNKLLRDIFLFLSISLTIYVLGYLISIPFHLLKIFKLFGFSNAGFLAETMEKILFWIIRIYPQAILLIIRYIYPKYLDDLFFESFKGYPIMNEKGQVPSRELLVALNYAQQLSTRKPSRSYIKLCINYVKRLSKKLVKGSIIYILISLPIIGKLILPGMLVMAISQIFPFNFSCGIGVLTAIFPYVKKLVTAFLFNCIFGIRTMNREVLEPYFCRVKMTSQEKIAWFNIYEPLLFGFMSLFYILFLQPWYGPLFFAIAQGAIPTLLVEIFKYHRPELK</sequence>
<evidence type="ECO:0000313" key="2">
    <source>
        <dbReference type="EMBL" id="ORX45190.1"/>
    </source>
</evidence>
<keyword evidence="3" id="KW-1185">Reference proteome</keyword>
<dbReference type="OrthoDB" id="10041630at2759"/>
<keyword evidence="1" id="KW-0812">Transmembrane</keyword>
<feature type="transmembrane region" description="Helical" evidence="1">
    <location>
        <begin position="278"/>
        <end position="298"/>
    </location>
</feature>
<dbReference type="PANTHER" id="PTHR38421:SF1">
    <property type="entry name" value="TRANSMEMBRANE PROTEIN"/>
    <property type="match status" value="1"/>
</dbReference>
<comment type="caution">
    <text evidence="2">The sequence shown here is derived from an EMBL/GenBank/DDBJ whole genome shotgun (WGS) entry which is preliminary data.</text>
</comment>
<feature type="transmembrane region" description="Helical" evidence="1">
    <location>
        <begin position="304"/>
        <end position="323"/>
    </location>
</feature>
<feature type="transmembrane region" description="Helical" evidence="1">
    <location>
        <begin position="193"/>
        <end position="214"/>
    </location>
</feature>
<reference evidence="2 3" key="1">
    <citation type="submission" date="2016-08" db="EMBL/GenBank/DDBJ databases">
        <title>Genomes of anaerobic fungi encode conserved fungal cellulosomes for biomass hydrolysis.</title>
        <authorList>
            <consortium name="DOE Joint Genome Institute"/>
            <person name="Haitjema C.H."/>
            <person name="Gilmore S.P."/>
            <person name="Henske J.K."/>
            <person name="Solomon K.V."/>
            <person name="De Groot R."/>
            <person name="Kuo A."/>
            <person name="Mondo S.J."/>
            <person name="Salamov A.A."/>
            <person name="Labutti K."/>
            <person name="Zhao Z."/>
            <person name="Chiniquy J."/>
            <person name="Barry K."/>
            <person name="Brewer H.M."/>
            <person name="Purvine S.O."/>
            <person name="Wright A.T."/>
            <person name="Boxma B."/>
            <person name="Van Alen T."/>
            <person name="Hackstein J.H."/>
            <person name="Baker S.E."/>
            <person name="Grigoriev I.V."/>
            <person name="O'Malley M.A."/>
        </authorList>
    </citation>
    <scope>NUCLEOTIDE SEQUENCE [LARGE SCALE GENOMIC DNA]</scope>
    <source>
        <strain evidence="3">finn</strain>
    </source>
</reference>
<keyword evidence="1" id="KW-0472">Membrane</keyword>